<feature type="coiled-coil region" evidence="1">
    <location>
        <begin position="165"/>
        <end position="364"/>
    </location>
</feature>
<reference evidence="2 3" key="1">
    <citation type="submission" date="2018-03" db="EMBL/GenBank/DDBJ databases">
        <title>Genome sequence of Clostridium luticellarii DSM 29923.</title>
        <authorList>
            <person name="Poehlein A."/>
            <person name="Daniel R."/>
        </authorList>
    </citation>
    <scope>NUCLEOTIDE SEQUENCE [LARGE SCALE GENOMIC DNA]</scope>
    <source>
        <strain evidence="2 3">DSM 29923</strain>
    </source>
</reference>
<evidence type="ECO:0000313" key="3">
    <source>
        <dbReference type="Proteomes" id="UP000237798"/>
    </source>
</evidence>
<dbReference type="AlphaFoldDB" id="A0A2T0BEF4"/>
<evidence type="ECO:0000256" key="1">
    <source>
        <dbReference type="SAM" id="Coils"/>
    </source>
</evidence>
<dbReference type="RefSeq" id="WP_106010494.1">
    <property type="nucleotide sequence ID" value="NZ_PVXP01000058.1"/>
</dbReference>
<dbReference type="Proteomes" id="UP000237798">
    <property type="component" value="Unassembled WGS sequence"/>
</dbReference>
<gene>
    <name evidence="2" type="ORF">CLLU_29170</name>
</gene>
<evidence type="ECO:0000313" key="2">
    <source>
        <dbReference type="EMBL" id="PRR82197.1"/>
    </source>
</evidence>
<keyword evidence="1" id="KW-0175">Coiled coil</keyword>
<accession>A0A2T0BEF4</accession>
<dbReference type="OrthoDB" id="1833514at2"/>
<sequence length="676" mass="79703">MIEFEKLDKSKIRLIIEFFLPITPGLIEFLKKKRKLFGNELDGADLKMNSLVLQRKIPNVFSNEIKRKNSVVINFVEKNVGGRLDEINQYIKSKFGSMQNIEKTIQSNREENYIKLLDILLEKMESKYIGKSMEWVSLFLNLNGIYINEQQREMIENSIEKVVELRKIEKRVLKEEEKLEIKYEKELKAIENKFKNENQILSSQILEKERAIENINQMLNEKNEYIDEQQKNYDYLKEKSESLESKIGEIKKELNDNKEKWQQNIIKEKQKNQKLENINEDQNKKIEYLENELNRRYENYSSEYKVRWEKENQLIIDREIYEKNSLEENIRKLRKEVADLKKEIINLNEQKEKSQKKLKEYNSVLSDFINNIDKKLIESALESSVLNIKELQTKENNMQLYIKHQTKCNKIDLCKGIDKYEWSDTISLNLENIGVGRDRDEWSDYVISVLAAKMIPLIVGCKTREIAKAISCSYAGETPLIITLPAGYSKINELIDLYHNSEAKIILIENAIGQMNESLMLPLFKEYTESEEDNKIILISCEDIDMVNLMPSYLFEYLALIEILDIRPVIQCNYNYADNTEMLRSIRKSELNIEDSYKKLKRLLEYIEAEDSYIITRSLILAYLCNMEDVGSALKCLSICDLKSMFKDDVREKIGSNIDNYPDYFAQELKESIVGD</sequence>
<comment type="caution">
    <text evidence="2">The sequence shown here is derived from an EMBL/GenBank/DDBJ whole genome shotgun (WGS) entry which is preliminary data.</text>
</comment>
<name>A0A2T0BEF4_9CLOT</name>
<keyword evidence="3" id="KW-1185">Reference proteome</keyword>
<proteinExistence type="predicted"/>
<organism evidence="2 3">
    <name type="scientific">Clostridium luticellarii</name>
    <dbReference type="NCBI Taxonomy" id="1691940"/>
    <lineage>
        <taxon>Bacteria</taxon>
        <taxon>Bacillati</taxon>
        <taxon>Bacillota</taxon>
        <taxon>Clostridia</taxon>
        <taxon>Eubacteriales</taxon>
        <taxon>Clostridiaceae</taxon>
        <taxon>Clostridium</taxon>
    </lineage>
</organism>
<dbReference type="EMBL" id="PVXP01000058">
    <property type="protein sequence ID" value="PRR82197.1"/>
    <property type="molecule type" value="Genomic_DNA"/>
</dbReference>
<protein>
    <submittedName>
        <fullName evidence="2">Uncharacterized protein</fullName>
    </submittedName>
</protein>